<dbReference type="Pfam" id="PF05127">
    <property type="entry name" value="NAT10_TcmA_helicase"/>
    <property type="match status" value="1"/>
</dbReference>
<feature type="domain" description="N-acetyltransferase" evidence="12">
    <location>
        <begin position="402"/>
        <end position="612"/>
    </location>
</feature>
<evidence type="ECO:0000256" key="6">
    <source>
        <dbReference type="ARBA" id="ARBA00022840"/>
    </source>
</evidence>
<dbReference type="Pfam" id="PF08351">
    <property type="entry name" value="TmcA_N"/>
    <property type="match status" value="1"/>
</dbReference>
<dbReference type="GO" id="GO:0000049">
    <property type="term" value="F:tRNA binding"/>
    <property type="evidence" value="ECO:0007669"/>
    <property type="project" value="TreeGrafter"/>
</dbReference>
<feature type="non-terminal residue" evidence="14">
    <location>
        <position position="873"/>
    </location>
</feature>
<evidence type="ECO:0000259" key="11">
    <source>
        <dbReference type="Pfam" id="PF08351"/>
    </source>
</evidence>
<feature type="domain" description="TcmA/NAT10 helicase" evidence="10">
    <location>
        <begin position="164"/>
        <end position="361"/>
    </location>
</feature>
<organism evidence="14 15">
    <name type="scientific">Stegodyphus mimosarum</name>
    <name type="common">African social velvet spider</name>
    <dbReference type="NCBI Taxonomy" id="407821"/>
    <lineage>
        <taxon>Eukaryota</taxon>
        <taxon>Metazoa</taxon>
        <taxon>Ecdysozoa</taxon>
        <taxon>Arthropoda</taxon>
        <taxon>Chelicerata</taxon>
        <taxon>Arachnida</taxon>
        <taxon>Araneae</taxon>
        <taxon>Araneomorphae</taxon>
        <taxon>Entelegynae</taxon>
        <taxon>Eresoidea</taxon>
        <taxon>Eresidae</taxon>
        <taxon>Stegodyphus</taxon>
    </lineage>
</organism>
<keyword evidence="6" id="KW-0067">ATP-binding</keyword>
<feature type="domain" description="Possible tRNA binding" evidence="13">
    <location>
        <begin position="620"/>
        <end position="830"/>
    </location>
</feature>
<evidence type="ECO:0000259" key="13">
    <source>
        <dbReference type="Pfam" id="PF13725"/>
    </source>
</evidence>
<accession>A0A087SXP7</accession>
<keyword evidence="7" id="KW-0539">Nucleus</keyword>
<dbReference type="EMBL" id="KK112432">
    <property type="protein sequence ID" value="KFM57636.1"/>
    <property type="molecule type" value="Genomic_DNA"/>
</dbReference>
<evidence type="ECO:0000256" key="1">
    <source>
        <dbReference type="ARBA" id="ARBA00004604"/>
    </source>
</evidence>
<dbReference type="OMA" id="DYHIFCL"/>
<comment type="subcellular location">
    <subcellularLocation>
        <location evidence="1">Nucleus</location>
        <location evidence="1">Nucleolus</location>
    </subcellularLocation>
</comment>
<dbReference type="GO" id="GO:0005524">
    <property type="term" value="F:ATP binding"/>
    <property type="evidence" value="ECO:0007669"/>
    <property type="project" value="UniProtKB-KW"/>
</dbReference>
<gene>
    <name evidence="14" type="ORF">X975_15014</name>
</gene>
<keyword evidence="15" id="KW-1185">Reference proteome</keyword>
<dbReference type="Gene3D" id="3.40.50.11040">
    <property type="match status" value="1"/>
</dbReference>
<name>A0A087SXP7_STEMI</name>
<dbReference type="InterPro" id="IPR013562">
    <property type="entry name" value="TmcA/NAT10_N"/>
</dbReference>
<dbReference type="AlphaFoldDB" id="A0A087SXP7"/>
<evidence type="ECO:0000259" key="10">
    <source>
        <dbReference type="Pfam" id="PF05127"/>
    </source>
</evidence>
<dbReference type="Pfam" id="PF13725">
    <property type="entry name" value="tRNA_bind_2"/>
    <property type="match status" value="1"/>
</dbReference>
<reference evidence="14 15" key="1">
    <citation type="submission" date="2013-11" db="EMBL/GenBank/DDBJ databases">
        <title>Genome sequencing of Stegodyphus mimosarum.</title>
        <authorList>
            <person name="Bechsgaard J."/>
        </authorList>
    </citation>
    <scope>NUCLEOTIDE SEQUENCE [LARGE SCALE GENOMIC DNA]</scope>
</reference>
<protein>
    <submittedName>
        <fullName evidence="14">N-acetyltransferase 10</fullName>
    </submittedName>
</protein>
<keyword evidence="4" id="KW-0819">tRNA processing</keyword>
<keyword evidence="2" id="KW-0698">rRNA processing</keyword>
<dbReference type="Gene3D" id="3.40.50.300">
    <property type="entry name" value="P-loop containing nucleotide triphosphate hydrolases"/>
    <property type="match status" value="1"/>
</dbReference>
<keyword evidence="8" id="KW-0012">Acyltransferase</keyword>
<dbReference type="GO" id="GO:1904812">
    <property type="term" value="P:rRNA acetylation involved in maturation of SSU-rRNA"/>
    <property type="evidence" value="ECO:0007669"/>
    <property type="project" value="TreeGrafter"/>
</dbReference>
<sequence length="873" mass="98314">DVEKILYQPFNLVVLQDFEALTPHILALVSENVKGGGILIFLLHNVKNVEDISSSKMFQDINTHQEISRFNKRFISSLSSLSHCLILDDNLNILSPASKSIELPEDTVRNSNKKEAIQELKVTHQSDAILSALLSHCQTADQAKLVITFMDILQKRAFHANISVSSPKGRGKSAALGLAIAGSLALNYSNIFISSLHYDNVKIIFRFLFKGLDALNYKEDEDYDLIESVNPQFNKALIGINVFRDHPQGVRFILPGDVDQKLEQAELIVIDEVAAIPLPLLKTLTGSHIVLMASTTSGCGATGRCLYNKVVNNFHQLPSGNEIKSDGLAVSPLKTVQLSEPAHYAPGDAIESWLNRVFCLEPVITTHLSFGCPEPQKCQLYYVCRETLFSGHNNAENFLESLTSILSSSKRVISPNYLLQLADNPDYHIFCLLPPLSNSKKASPEILCAILVHIEKEIPANIIHSGCKQDGIMSQCFSQWKTEEIENASGFLPIQGIHILDLVTHPDFQRMGYGLRAFQLLQEFYSGLWVSVDENPSFEMDMDDAGNSSEALPPLLLQLTEVQPQKIEFFFISYNLSSDLLRFWKKAGFVPVFISKEVNSAKEHSCFMLKCVDKEFENMLQEIWRCFQEYFFVLLSSVCKKFPSSFALSLLHSNVDNKINAKDLTKADIDMYLKPRCMKSLEKYCQNLGDLQCIKPIIPILTKLYFRAHFKNISIPVVQEAILLSFGLQHKTADEISKDLGLPSIQVHGLLNRTIKKLTKHLTDIIEETVEKTIIAPEVKMEPLVQDLDQELEEAAKKIQQQQIEDSKKLKDLDLSQYAIKGSEDDWEKALHTGRKTLVSIKSIKKKPEEVELPKPNHNVSFKGKHKHGKKKR</sequence>
<proteinExistence type="predicted"/>
<dbReference type="OrthoDB" id="10067491at2759"/>
<dbReference type="GO" id="GO:0008033">
    <property type="term" value="P:tRNA processing"/>
    <property type="evidence" value="ECO:0007669"/>
    <property type="project" value="UniProtKB-KW"/>
</dbReference>
<dbReference type="InterPro" id="IPR027417">
    <property type="entry name" value="P-loop_NTPase"/>
</dbReference>
<dbReference type="InterPro" id="IPR000182">
    <property type="entry name" value="GNAT_dom"/>
</dbReference>
<dbReference type="InterPro" id="IPR032672">
    <property type="entry name" value="TmcA/NAT10/Kre33"/>
</dbReference>
<dbReference type="InterPro" id="IPR027992">
    <property type="entry name" value="tRNA_bind_dom"/>
</dbReference>
<keyword evidence="3 14" id="KW-0808">Transferase</keyword>
<dbReference type="GO" id="GO:0005730">
    <property type="term" value="C:nucleolus"/>
    <property type="evidence" value="ECO:0007669"/>
    <property type="project" value="UniProtKB-SubCell"/>
</dbReference>
<evidence type="ECO:0000313" key="14">
    <source>
        <dbReference type="EMBL" id="KFM57636.1"/>
    </source>
</evidence>
<dbReference type="PANTHER" id="PTHR10925:SF5">
    <property type="entry name" value="RNA CYTIDINE ACETYLTRANSFERASE"/>
    <property type="match status" value="1"/>
</dbReference>
<evidence type="ECO:0000256" key="9">
    <source>
        <dbReference type="SAM" id="MobiDB-lite"/>
    </source>
</evidence>
<dbReference type="Gene3D" id="3.40.630.30">
    <property type="match status" value="1"/>
</dbReference>
<dbReference type="Proteomes" id="UP000054359">
    <property type="component" value="Unassembled WGS sequence"/>
</dbReference>
<evidence type="ECO:0000256" key="2">
    <source>
        <dbReference type="ARBA" id="ARBA00022552"/>
    </source>
</evidence>
<feature type="non-terminal residue" evidence="14">
    <location>
        <position position="1"/>
    </location>
</feature>
<feature type="region of interest" description="Disordered" evidence="9">
    <location>
        <begin position="849"/>
        <end position="873"/>
    </location>
</feature>
<evidence type="ECO:0000256" key="7">
    <source>
        <dbReference type="ARBA" id="ARBA00023242"/>
    </source>
</evidence>
<dbReference type="GO" id="GO:1990883">
    <property type="term" value="F:18S rRNA cytidine N-acetyltransferase activity"/>
    <property type="evidence" value="ECO:0007669"/>
    <property type="project" value="TreeGrafter"/>
</dbReference>
<evidence type="ECO:0000256" key="3">
    <source>
        <dbReference type="ARBA" id="ARBA00022679"/>
    </source>
</evidence>
<dbReference type="InterPro" id="IPR007807">
    <property type="entry name" value="TcmA/NAT10_helicase"/>
</dbReference>
<dbReference type="STRING" id="407821.A0A087SXP7"/>
<dbReference type="PANTHER" id="PTHR10925">
    <property type="entry name" value="N-ACETYLTRANSFERASE 10"/>
    <property type="match status" value="1"/>
</dbReference>
<dbReference type="Pfam" id="PF13718">
    <property type="entry name" value="GNAT_acetyltr_2"/>
    <property type="match status" value="1"/>
</dbReference>
<evidence type="ECO:0000256" key="8">
    <source>
        <dbReference type="ARBA" id="ARBA00023315"/>
    </source>
</evidence>
<evidence type="ECO:0000256" key="5">
    <source>
        <dbReference type="ARBA" id="ARBA00022741"/>
    </source>
</evidence>
<evidence type="ECO:0000256" key="4">
    <source>
        <dbReference type="ARBA" id="ARBA00022694"/>
    </source>
</evidence>
<feature type="compositionally biased region" description="Basic residues" evidence="9">
    <location>
        <begin position="863"/>
        <end position="873"/>
    </location>
</feature>
<keyword evidence="5" id="KW-0547">Nucleotide-binding</keyword>
<evidence type="ECO:0000259" key="12">
    <source>
        <dbReference type="Pfam" id="PF13718"/>
    </source>
</evidence>
<dbReference type="GO" id="GO:0030686">
    <property type="term" value="C:90S preribosome"/>
    <property type="evidence" value="ECO:0007669"/>
    <property type="project" value="TreeGrafter"/>
</dbReference>
<feature type="domain" description="TmcA/NAT10 N-terminal" evidence="11">
    <location>
        <begin position="2"/>
        <end position="88"/>
    </location>
</feature>
<evidence type="ECO:0000313" key="15">
    <source>
        <dbReference type="Proteomes" id="UP000054359"/>
    </source>
</evidence>